<keyword evidence="3" id="KW-1185">Reference proteome</keyword>
<feature type="compositionally biased region" description="Low complexity" evidence="1">
    <location>
        <begin position="31"/>
        <end position="41"/>
    </location>
</feature>
<proteinExistence type="predicted"/>
<dbReference type="EMBL" id="JAMKFB020000011">
    <property type="protein sequence ID" value="KAL0181812.1"/>
    <property type="molecule type" value="Genomic_DNA"/>
</dbReference>
<accession>A0ABD0Q775</accession>
<feature type="non-terminal residue" evidence="2">
    <location>
        <position position="67"/>
    </location>
</feature>
<dbReference type="Proteomes" id="UP001529510">
    <property type="component" value="Unassembled WGS sequence"/>
</dbReference>
<name>A0ABD0Q775_CIRMR</name>
<feature type="compositionally biased region" description="Polar residues" evidence="1">
    <location>
        <begin position="56"/>
        <end position="67"/>
    </location>
</feature>
<feature type="non-terminal residue" evidence="2">
    <location>
        <position position="1"/>
    </location>
</feature>
<sequence>MCPTDLQQLWKDVAGVQSTEEAMKHEGLDLTTNSSNTTSYSASKVSPQIPHHPLPNGQNSVHTPKRD</sequence>
<feature type="region of interest" description="Disordered" evidence="1">
    <location>
        <begin position="21"/>
        <end position="67"/>
    </location>
</feature>
<comment type="caution">
    <text evidence="2">The sequence shown here is derived from an EMBL/GenBank/DDBJ whole genome shotgun (WGS) entry which is preliminary data.</text>
</comment>
<reference evidence="2 3" key="1">
    <citation type="submission" date="2024-05" db="EMBL/GenBank/DDBJ databases">
        <title>Genome sequencing and assembly of Indian major carp, Cirrhinus mrigala (Hamilton, 1822).</title>
        <authorList>
            <person name="Mohindra V."/>
            <person name="Chowdhury L.M."/>
            <person name="Lal K."/>
            <person name="Jena J.K."/>
        </authorList>
    </citation>
    <scope>NUCLEOTIDE SEQUENCE [LARGE SCALE GENOMIC DNA]</scope>
    <source>
        <strain evidence="2">CM1030</strain>
        <tissue evidence="2">Blood</tissue>
    </source>
</reference>
<dbReference type="AlphaFoldDB" id="A0ABD0Q775"/>
<gene>
    <name evidence="2" type="ORF">M9458_024218</name>
</gene>
<evidence type="ECO:0000313" key="2">
    <source>
        <dbReference type="EMBL" id="KAL0181812.1"/>
    </source>
</evidence>
<organism evidence="2 3">
    <name type="scientific">Cirrhinus mrigala</name>
    <name type="common">Mrigala</name>
    <dbReference type="NCBI Taxonomy" id="683832"/>
    <lineage>
        <taxon>Eukaryota</taxon>
        <taxon>Metazoa</taxon>
        <taxon>Chordata</taxon>
        <taxon>Craniata</taxon>
        <taxon>Vertebrata</taxon>
        <taxon>Euteleostomi</taxon>
        <taxon>Actinopterygii</taxon>
        <taxon>Neopterygii</taxon>
        <taxon>Teleostei</taxon>
        <taxon>Ostariophysi</taxon>
        <taxon>Cypriniformes</taxon>
        <taxon>Cyprinidae</taxon>
        <taxon>Labeoninae</taxon>
        <taxon>Labeonini</taxon>
        <taxon>Cirrhinus</taxon>
    </lineage>
</organism>
<evidence type="ECO:0000256" key="1">
    <source>
        <dbReference type="SAM" id="MobiDB-lite"/>
    </source>
</evidence>
<protein>
    <submittedName>
        <fullName evidence="2">Uncharacterized protein</fullName>
    </submittedName>
</protein>
<evidence type="ECO:0000313" key="3">
    <source>
        <dbReference type="Proteomes" id="UP001529510"/>
    </source>
</evidence>